<organism evidence="1 2">
    <name type="scientific">Elysia marginata</name>
    <dbReference type="NCBI Taxonomy" id="1093978"/>
    <lineage>
        <taxon>Eukaryota</taxon>
        <taxon>Metazoa</taxon>
        <taxon>Spiralia</taxon>
        <taxon>Lophotrochozoa</taxon>
        <taxon>Mollusca</taxon>
        <taxon>Gastropoda</taxon>
        <taxon>Heterobranchia</taxon>
        <taxon>Euthyneura</taxon>
        <taxon>Panpulmonata</taxon>
        <taxon>Sacoglossa</taxon>
        <taxon>Placobranchoidea</taxon>
        <taxon>Plakobranchidae</taxon>
        <taxon>Elysia</taxon>
    </lineage>
</organism>
<feature type="non-terminal residue" evidence="1">
    <location>
        <position position="1"/>
    </location>
</feature>
<dbReference type="EMBL" id="BMAT01003948">
    <property type="protein sequence ID" value="GFR65373.1"/>
    <property type="molecule type" value="Genomic_DNA"/>
</dbReference>
<proteinExistence type="predicted"/>
<evidence type="ECO:0000313" key="2">
    <source>
        <dbReference type="Proteomes" id="UP000762676"/>
    </source>
</evidence>
<accession>A0AAV4EY58</accession>
<comment type="caution">
    <text evidence="1">The sequence shown here is derived from an EMBL/GenBank/DDBJ whole genome shotgun (WGS) entry which is preliminary data.</text>
</comment>
<dbReference type="Proteomes" id="UP000762676">
    <property type="component" value="Unassembled WGS sequence"/>
</dbReference>
<evidence type="ECO:0000313" key="1">
    <source>
        <dbReference type="EMBL" id="GFR65373.1"/>
    </source>
</evidence>
<keyword evidence="2" id="KW-1185">Reference proteome</keyword>
<gene>
    <name evidence="1" type="ORF">ElyMa_001945600</name>
</gene>
<sequence length="157" mass="18373">GMVDIHNCSSKLVSNYAHNPDCVRYDRTTPTSYPQGRGEKGGRYADFQPQCRCLRCRFIQPPEYLIHDGTSDWDLFHLKYKRFVREQDMSVENAMRFLSCVLTGRAAEFHASTTCHSPPCSLRDILDRLESRFGFIPERSYRYEGFKDAYQQMARRP</sequence>
<reference evidence="1 2" key="1">
    <citation type="journal article" date="2021" name="Elife">
        <title>Chloroplast acquisition without the gene transfer in kleptoplastic sea slugs, Plakobranchus ocellatus.</title>
        <authorList>
            <person name="Maeda T."/>
            <person name="Takahashi S."/>
            <person name="Yoshida T."/>
            <person name="Shimamura S."/>
            <person name="Takaki Y."/>
            <person name="Nagai Y."/>
            <person name="Toyoda A."/>
            <person name="Suzuki Y."/>
            <person name="Arimoto A."/>
            <person name="Ishii H."/>
            <person name="Satoh N."/>
            <person name="Nishiyama T."/>
            <person name="Hasebe M."/>
            <person name="Maruyama T."/>
            <person name="Minagawa J."/>
            <person name="Obokata J."/>
            <person name="Shigenobu S."/>
        </authorList>
    </citation>
    <scope>NUCLEOTIDE SEQUENCE [LARGE SCALE GENOMIC DNA]</scope>
</reference>
<protein>
    <submittedName>
        <fullName evidence="1">Uncharacterized protein</fullName>
    </submittedName>
</protein>
<dbReference type="AlphaFoldDB" id="A0AAV4EY58"/>
<name>A0AAV4EY58_9GAST</name>